<proteinExistence type="predicted"/>
<dbReference type="AlphaFoldDB" id="X6P6N9"/>
<dbReference type="EMBL" id="ASPP01002772">
    <property type="protein sequence ID" value="ETO34205.1"/>
    <property type="molecule type" value="Genomic_DNA"/>
</dbReference>
<protein>
    <submittedName>
        <fullName evidence="1">Uncharacterized protein</fullName>
    </submittedName>
</protein>
<dbReference type="Proteomes" id="UP000023152">
    <property type="component" value="Unassembled WGS sequence"/>
</dbReference>
<comment type="caution">
    <text evidence="1">The sequence shown here is derived from an EMBL/GenBank/DDBJ whole genome shotgun (WGS) entry which is preliminary data.</text>
</comment>
<name>X6P6N9_RETFI</name>
<organism evidence="1 2">
    <name type="scientific">Reticulomyxa filosa</name>
    <dbReference type="NCBI Taxonomy" id="46433"/>
    <lineage>
        <taxon>Eukaryota</taxon>
        <taxon>Sar</taxon>
        <taxon>Rhizaria</taxon>
        <taxon>Retaria</taxon>
        <taxon>Foraminifera</taxon>
        <taxon>Monothalamids</taxon>
        <taxon>Reticulomyxidae</taxon>
        <taxon>Reticulomyxa</taxon>
    </lineage>
</organism>
<keyword evidence="2" id="KW-1185">Reference proteome</keyword>
<sequence length="148" mass="18025">MKHISVKIKSYQIISILWMRCIQWNCFHPSINLIFYNLHLKIFGFHSNNWENKDNKKCICTINDNSMWKNLKNVKETDVTNFIKLFEQKLKYSNIFLQLTEEVFMSNEDFSTNSQFIMKIISFDCGCFRKRNEINLSFHKLYQIFFFF</sequence>
<evidence type="ECO:0000313" key="2">
    <source>
        <dbReference type="Proteomes" id="UP000023152"/>
    </source>
</evidence>
<reference evidence="1 2" key="1">
    <citation type="journal article" date="2013" name="Curr. Biol.">
        <title>The Genome of the Foraminiferan Reticulomyxa filosa.</title>
        <authorList>
            <person name="Glockner G."/>
            <person name="Hulsmann N."/>
            <person name="Schleicher M."/>
            <person name="Noegel A.A."/>
            <person name="Eichinger L."/>
            <person name="Gallinger C."/>
            <person name="Pawlowski J."/>
            <person name="Sierra R."/>
            <person name="Euteneuer U."/>
            <person name="Pillet L."/>
            <person name="Moustafa A."/>
            <person name="Platzer M."/>
            <person name="Groth M."/>
            <person name="Szafranski K."/>
            <person name="Schliwa M."/>
        </authorList>
    </citation>
    <scope>NUCLEOTIDE SEQUENCE [LARGE SCALE GENOMIC DNA]</scope>
</reference>
<accession>X6P6N9</accession>
<gene>
    <name evidence="1" type="ORF">RFI_02889</name>
</gene>
<evidence type="ECO:0000313" key="1">
    <source>
        <dbReference type="EMBL" id="ETO34205.1"/>
    </source>
</evidence>